<feature type="region of interest" description="Disordered" evidence="1">
    <location>
        <begin position="40"/>
        <end position="70"/>
    </location>
</feature>
<dbReference type="EMBL" id="QGUI01000081">
    <property type="protein sequence ID" value="PZN00568.1"/>
    <property type="molecule type" value="Genomic_DNA"/>
</dbReference>
<evidence type="ECO:0000313" key="2">
    <source>
        <dbReference type="EMBL" id="PZN00568.1"/>
    </source>
</evidence>
<feature type="region of interest" description="Disordered" evidence="1">
    <location>
        <begin position="1"/>
        <end position="20"/>
    </location>
</feature>
<sequence length="70" mass="7359">MRHKVSGARDGVEWPEPGGEIVLPDDEAVALCSQGMADPVAEDAVETATAPKAETRKTSSGRGRPRRSNG</sequence>
<comment type="caution">
    <text evidence="2">The sequence shown here is derived from an EMBL/GenBank/DDBJ whole genome shotgun (WGS) entry which is preliminary data.</text>
</comment>
<dbReference type="AlphaFoldDB" id="A0A2W4K2X0"/>
<gene>
    <name evidence="2" type="ORF">DIU77_03400</name>
</gene>
<evidence type="ECO:0000256" key="1">
    <source>
        <dbReference type="SAM" id="MobiDB-lite"/>
    </source>
</evidence>
<reference evidence="2" key="1">
    <citation type="submission" date="2018-05" db="EMBL/GenBank/DDBJ databases">
        <authorList>
            <person name="Lanie J.A."/>
            <person name="Ng W.-L."/>
            <person name="Kazmierczak K.M."/>
            <person name="Andrzejewski T.M."/>
            <person name="Davidsen T.M."/>
            <person name="Wayne K.J."/>
            <person name="Tettelin H."/>
            <person name="Glass J.I."/>
            <person name="Rusch D."/>
            <person name="Podicherti R."/>
            <person name="Tsui H.-C.T."/>
            <person name="Winkler M.E."/>
        </authorList>
    </citation>
    <scope>NUCLEOTIDE SEQUENCE</scope>
    <source>
        <strain evidence="2">ZC4RG45</strain>
    </source>
</reference>
<proteinExistence type="predicted"/>
<name>A0A2W4K2X0_9PSEU</name>
<accession>A0A2W4K2X0</accession>
<organism evidence="2">
    <name type="scientific">Thermocrispum agreste</name>
    <dbReference type="NCBI Taxonomy" id="37925"/>
    <lineage>
        <taxon>Bacteria</taxon>
        <taxon>Bacillati</taxon>
        <taxon>Actinomycetota</taxon>
        <taxon>Actinomycetes</taxon>
        <taxon>Pseudonocardiales</taxon>
        <taxon>Pseudonocardiaceae</taxon>
        <taxon>Thermocrispum</taxon>
    </lineage>
</organism>
<protein>
    <submittedName>
        <fullName evidence="2">Uncharacterized protein</fullName>
    </submittedName>
</protein>